<keyword evidence="2" id="KW-1185">Reference proteome</keyword>
<reference evidence="1" key="1">
    <citation type="journal article" date="2022" name="Plant J.">
        <title>Strategies of tolerance reflected in two North American maple genomes.</title>
        <authorList>
            <person name="McEvoy S.L."/>
            <person name="Sezen U.U."/>
            <person name="Trouern-Trend A."/>
            <person name="McMahon S.M."/>
            <person name="Schaberg P.G."/>
            <person name="Yang J."/>
            <person name="Wegrzyn J.L."/>
            <person name="Swenson N.G."/>
        </authorList>
    </citation>
    <scope>NUCLEOTIDE SEQUENCE</scope>
    <source>
        <strain evidence="1">NS2018</strain>
    </source>
</reference>
<protein>
    <submittedName>
        <fullName evidence="1">Uncharacterized protein</fullName>
    </submittedName>
</protein>
<organism evidence="1 2">
    <name type="scientific">Acer saccharum</name>
    <name type="common">Sugar maple</name>
    <dbReference type="NCBI Taxonomy" id="4024"/>
    <lineage>
        <taxon>Eukaryota</taxon>
        <taxon>Viridiplantae</taxon>
        <taxon>Streptophyta</taxon>
        <taxon>Embryophyta</taxon>
        <taxon>Tracheophyta</taxon>
        <taxon>Spermatophyta</taxon>
        <taxon>Magnoliopsida</taxon>
        <taxon>eudicotyledons</taxon>
        <taxon>Gunneridae</taxon>
        <taxon>Pentapetalae</taxon>
        <taxon>rosids</taxon>
        <taxon>malvids</taxon>
        <taxon>Sapindales</taxon>
        <taxon>Sapindaceae</taxon>
        <taxon>Hippocastanoideae</taxon>
        <taxon>Acereae</taxon>
        <taxon>Acer</taxon>
    </lineage>
</organism>
<sequence length="104" mass="12263">MTHRGDLEDDDGVLTLKTTTMRLTDDVWAVGNFNKPKFNVPSRCRRLQAAIPSRRCRLQASIPSRCHQLQVYIPSRRRRLQGEGRLRERRRRSFKIEGEMEKIV</sequence>
<reference evidence="1" key="2">
    <citation type="submission" date="2023-06" db="EMBL/GenBank/DDBJ databases">
        <authorList>
            <person name="Swenson N.G."/>
            <person name="Wegrzyn J.L."/>
            <person name="Mcevoy S.L."/>
        </authorList>
    </citation>
    <scope>NUCLEOTIDE SEQUENCE</scope>
    <source>
        <strain evidence="1">NS2018</strain>
        <tissue evidence="1">Leaf</tissue>
    </source>
</reference>
<dbReference type="AlphaFoldDB" id="A0AA39SZT3"/>
<proteinExistence type="predicted"/>
<comment type="caution">
    <text evidence="1">The sequence shown here is derived from an EMBL/GenBank/DDBJ whole genome shotgun (WGS) entry which is preliminary data.</text>
</comment>
<name>A0AA39SZT3_ACESA</name>
<evidence type="ECO:0000313" key="2">
    <source>
        <dbReference type="Proteomes" id="UP001168877"/>
    </source>
</evidence>
<dbReference type="EMBL" id="JAUESC010000003">
    <property type="protein sequence ID" value="KAK0601399.1"/>
    <property type="molecule type" value="Genomic_DNA"/>
</dbReference>
<accession>A0AA39SZT3</accession>
<evidence type="ECO:0000313" key="1">
    <source>
        <dbReference type="EMBL" id="KAK0601399.1"/>
    </source>
</evidence>
<dbReference type="Proteomes" id="UP001168877">
    <property type="component" value="Unassembled WGS sequence"/>
</dbReference>
<gene>
    <name evidence="1" type="ORF">LWI29_023883</name>
</gene>